<dbReference type="EMBL" id="JAUUTY010000005">
    <property type="protein sequence ID" value="KAK1631366.1"/>
    <property type="molecule type" value="Genomic_DNA"/>
</dbReference>
<keyword evidence="8" id="KW-1185">Reference proteome</keyword>
<evidence type="ECO:0008006" key="9">
    <source>
        <dbReference type="Google" id="ProtNLM"/>
    </source>
</evidence>
<evidence type="ECO:0000313" key="7">
    <source>
        <dbReference type="EMBL" id="KAK1631366.1"/>
    </source>
</evidence>
<dbReference type="AlphaFoldDB" id="A0AAD8W3M9"/>
<dbReference type="GO" id="GO:0004497">
    <property type="term" value="F:monooxygenase activity"/>
    <property type="evidence" value="ECO:0007669"/>
    <property type="project" value="InterPro"/>
</dbReference>
<organism evidence="7 8">
    <name type="scientific">Lolium multiflorum</name>
    <name type="common">Italian ryegrass</name>
    <name type="synonym">Lolium perenne subsp. multiflorum</name>
    <dbReference type="NCBI Taxonomy" id="4521"/>
    <lineage>
        <taxon>Eukaryota</taxon>
        <taxon>Viridiplantae</taxon>
        <taxon>Streptophyta</taxon>
        <taxon>Embryophyta</taxon>
        <taxon>Tracheophyta</taxon>
        <taxon>Spermatophyta</taxon>
        <taxon>Magnoliopsida</taxon>
        <taxon>Liliopsida</taxon>
        <taxon>Poales</taxon>
        <taxon>Poaceae</taxon>
        <taxon>BOP clade</taxon>
        <taxon>Pooideae</taxon>
        <taxon>Poodae</taxon>
        <taxon>Poeae</taxon>
        <taxon>Poeae Chloroplast Group 2 (Poeae type)</taxon>
        <taxon>Loliodinae</taxon>
        <taxon>Loliinae</taxon>
        <taxon>Lolium</taxon>
    </lineage>
</organism>
<gene>
    <name evidence="7" type="ORF">QYE76_005681</name>
</gene>
<dbReference type="PRINTS" id="PR00385">
    <property type="entry name" value="P450"/>
</dbReference>
<dbReference type="InterPro" id="IPR036396">
    <property type="entry name" value="Cyt_P450_sf"/>
</dbReference>
<dbReference type="GO" id="GO:0016705">
    <property type="term" value="F:oxidoreductase activity, acting on paired donors, with incorporation or reduction of molecular oxygen"/>
    <property type="evidence" value="ECO:0007669"/>
    <property type="project" value="InterPro"/>
</dbReference>
<evidence type="ECO:0000256" key="3">
    <source>
        <dbReference type="ARBA" id="ARBA00022723"/>
    </source>
</evidence>
<dbReference type="PANTHER" id="PTHR47955:SF21">
    <property type="entry name" value="OS06G0642300 PROTEIN"/>
    <property type="match status" value="1"/>
</dbReference>
<sequence>MAQAQLDEEVVYYYYLYYTVVLATILVVVARFLVVKLRRRNSGENPPPGPWQLPVIGSLHHLFGALPHHAMRDLARQHGPLMLLRLGELRLVVASSATAAREVMKTHDAAFAKRPRTTTNTVKRIRGGMGIAMAPHGEHWQQVRKLCVNELLSARQVRSFHATREAEAGRLVASVALASLSQSQPVNLGSHLATYLHDVVVRAIVGDRITDREAFLACLEDSMTAAAGLSLADLFPSSRLARAFCGRTRLLEAAYQPMTHVLDGVIKEHGNGDDDLLGVLLRMQTEGAPLHLGTIRALITDLFGAGIETTTTTLQWAMAELMRNPNVLRRAQAEVRAALAGQSRVWEKDLPGLRYIQLVIKETLRLHIAGPLLLPRECRESCRVLGYDVPKGAMVLVNAWAIAGHPNLGPRR</sequence>
<evidence type="ECO:0000256" key="4">
    <source>
        <dbReference type="ARBA" id="ARBA00022989"/>
    </source>
</evidence>
<keyword evidence="3" id="KW-0479">Metal-binding</keyword>
<dbReference type="PRINTS" id="PR00463">
    <property type="entry name" value="EP450I"/>
</dbReference>
<evidence type="ECO:0000256" key="1">
    <source>
        <dbReference type="ARBA" id="ARBA00010617"/>
    </source>
</evidence>
<keyword evidence="5" id="KW-0408">Iron</keyword>
<keyword evidence="2 6" id="KW-0812">Transmembrane</keyword>
<dbReference type="InterPro" id="IPR002401">
    <property type="entry name" value="Cyt_P450_E_grp-I"/>
</dbReference>
<keyword evidence="4 6" id="KW-1133">Transmembrane helix</keyword>
<dbReference type="GO" id="GO:0005506">
    <property type="term" value="F:iron ion binding"/>
    <property type="evidence" value="ECO:0007669"/>
    <property type="project" value="InterPro"/>
</dbReference>
<name>A0AAD8W3M9_LOLMU</name>
<keyword evidence="6" id="KW-0472">Membrane</keyword>
<accession>A0AAD8W3M9</accession>
<evidence type="ECO:0000256" key="2">
    <source>
        <dbReference type="ARBA" id="ARBA00022692"/>
    </source>
</evidence>
<dbReference type="PANTHER" id="PTHR47955">
    <property type="entry name" value="CYTOCHROME P450 FAMILY 71 PROTEIN"/>
    <property type="match status" value="1"/>
</dbReference>
<evidence type="ECO:0000256" key="6">
    <source>
        <dbReference type="SAM" id="Phobius"/>
    </source>
</evidence>
<comment type="caution">
    <text evidence="7">The sequence shown here is derived from an EMBL/GenBank/DDBJ whole genome shotgun (WGS) entry which is preliminary data.</text>
</comment>
<evidence type="ECO:0000313" key="8">
    <source>
        <dbReference type="Proteomes" id="UP001231189"/>
    </source>
</evidence>
<proteinExistence type="inferred from homology"/>
<dbReference type="Proteomes" id="UP001231189">
    <property type="component" value="Unassembled WGS sequence"/>
</dbReference>
<reference evidence="7" key="1">
    <citation type="submission" date="2023-07" db="EMBL/GenBank/DDBJ databases">
        <title>A chromosome-level genome assembly of Lolium multiflorum.</title>
        <authorList>
            <person name="Chen Y."/>
            <person name="Copetti D."/>
            <person name="Kolliker R."/>
            <person name="Studer B."/>
        </authorList>
    </citation>
    <scope>NUCLEOTIDE SEQUENCE</scope>
    <source>
        <strain evidence="7">02402/16</strain>
        <tissue evidence="7">Leaf</tissue>
    </source>
</reference>
<dbReference type="GO" id="GO:0020037">
    <property type="term" value="F:heme binding"/>
    <property type="evidence" value="ECO:0007669"/>
    <property type="project" value="InterPro"/>
</dbReference>
<feature type="transmembrane region" description="Helical" evidence="6">
    <location>
        <begin position="12"/>
        <end position="34"/>
    </location>
</feature>
<dbReference type="Gene3D" id="1.10.630.10">
    <property type="entry name" value="Cytochrome P450"/>
    <property type="match status" value="1"/>
</dbReference>
<dbReference type="InterPro" id="IPR001128">
    <property type="entry name" value="Cyt_P450"/>
</dbReference>
<dbReference type="SUPFAM" id="SSF48264">
    <property type="entry name" value="Cytochrome P450"/>
    <property type="match status" value="1"/>
</dbReference>
<comment type="similarity">
    <text evidence="1">Belongs to the cytochrome P450 family.</text>
</comment>
<evidence type="ECO:0000256" key="5">
    <source>
        <dbReference type="ARBA" id="ARBA00023004"/>
    </source>
</evidence>
<protein>
    <recommendedName>
        <fullName evidence="9">Cytochrome P450</fullName>
    </recommendedName>
</protein>
<dbReference type="Pfam" id="PF00067">
    <property type="entry name" value="p450"/>
    <property type="match status" value="1"/>
</dbReference>